<evidence type="ECO:0008006" key="4">
    <source>
        <dbReference type="Google" id="ProtNLM"/>
    </source>
</evidence>
<protein>
    <recommendedName>
        <fullName evidence="4">Lipoprotein</fullName>
    </recommendedName>
</protein>
<dbReference type="PROSITE" id="PS51257">
    <property type="entry name" value="PROKAR_LIPOPROTEIN"/>
    <property type="match status" value="1"/>
</dbReference>
<reference evidence="2 3" key="1">
    <citation type="journal article" date="2015" name="Genome Announc.">
        <title>Complete Genome Sequence of Spiroplasma turonicum Strain Tab4cT, a Parasite of a Horse Fly, Haematopota sp. (Diptera: Tabanidae).</title>
        <authorList>
            <person name="Davis R.E."/>
            <person name="Shao J."/>
            <person name="Zhao Y."/>
            <person name="Gasparich G.E."/>
            <person name="Gaynor B.J."/>
            <person name="Donofrio N."/>
        </authorList>
    </citation>
    <scope>NUCLEOTIDE SEQUENCE [LARGE SCALE GENOMIC DNA]</scope>
    <source>
        <strain evidence="2 3">Tab4c</strain>
    </source>
</reference>
<dbReference type="Proteomes" id="UP000067243">
    <property type="component" value="Chromosome"/>
</dbReference>
<evidence type="ECO:0000256" key="1">
    <source>
        <dbReference type="SAM" id="SignalP"/>
    </source>
</evidence>
<gene>
    <name evidence="2" type="ORF">STURON_00382</name>
</gene>
<dbReference type="STRING" id="216946.STURO_v1c03810"/>
<accession>A0A0K1P5P5</accession>
<organism evidence="2 3">
    <name type="scientific">Spiroplasma turonicum</name>
    <dbReference type="NCBI Taxonomy" id="216946"/>
    <lineage>
        <taxon>Bacteria</taxon>
        <taxon>Bacillati</taxon>
        <taxon>Mycoplasmatota</taxon>
        <taxon>Mollicutes</taxon>
        <taxon>Entomoplasmatales</taxon>
        <taxon>Spiroplasmataceae</taxon>
        <taxon>Spiroplasma</taxon>
    </lineage>
</organism>
<keyword evidence="1" id="KW-0732">Signal</keyword>
<feature type="signal peptide" evidence="1">
    <location>
        <begin position="1"/>
        <end position="20"/>
    </location>
</feature>
<sequence>MKKLLSFISVATFLSTPISAIVSCGKTNDNSKVDKKFTEIQQQMLEASEFVSRMVIASRHENLNINLNELLSIYFSPTPTSLMIPNSYQYKDKNINLASKIELFKNILSPKLDFLNKDGSAGVYASYIMGMYDNNFYNNFLINGGFEDSFNEDGGKGFNDFINPKNNEMGILSGLDKDLKLSENQEQRNLAWGIQDTGPLTNYLLDKGYDGSYPGDTNGTDGISTFFHGKPTIHNGGTNSSGYLHYNSIVSKGKGVFNGNGIEKDINDKLKNVNYTPAIKKKNQFTSYAKVNDIEFNKLGTELTNIAGNLNIDGYINKITSIIQSISTSDFGTEMLLNLENNLLPVVVSSKGWTNTIIQTIGFSFIYNVQNAINKIQNNSDLSNFLLENNFNTEILNKKINKRNAIVANDAHKPVIDKAQAIRLYKTEKDDVINNQLENLKQVSLFIEELIRFHDNLKNKEKKVEFVKKFLKNKNTPFWDSYEIVIKPNVFGVGAKGLTQLGWEELVGEEGDGFINALNLLAFTYKDLASSEKNQTLTLISNDDDFKNKSLVDLNKTQKNKLKKLLGYNSLDLSFEENSIFNNIFNVFKNKEFRGSTEFSHLFDIMKNSVNEDMNKVHEQSLQYIANDDFWDISNININATDQNQFNGEIEFTLNYKGNGDSESNASKQKYKIDVPENFNPYQTIKEHQKEFLEKDILKNNIDDERISGEVLLKRYKSLTDEDLINYDGKAMNYNPVNFKYKILWKNISNNSEIPYWVITEFKSFDEEGDEFYNIY</sequence>
<dbReference type="AlphaFoldDB" id="A0A0K1P5P5"/>
<dbReference type="RefSeq" id="WP_075048224.1">
    <property type="nucleotide sequence ID" value="NZ_CP012328.1"/>
</dbReference>
<dbReference type="EMBL" id="CP012328">
    <property type="protein sequence ID" value="AKU79628.1"/>
    <property type="molecule type" value="Genomic_DNA"/>
</dbReference>
<proteinExistence type="predicted"/>
<evidence type="ECO:0000313" key="3">
    <source>
        <dbReference type="Proteomes" id="UP000067243"/>
    </source>
</evidence>
<dbReference type="KEGG" id="stur:STURON_00382"/>
<feature type="chain" id="PRO_5009779592" description="Lipoprotein" evidence="1">
    <location>
        <begin position="21"/>
        <end position="776"/>
    </location>
</feature>
<name>A0A0K1P5P5_9MOLU</name>
<dbReference type="OrthoDB" id="388278at2"/>
<evidence type="ECO:0000313" key="2">
    <source>
        <dbReference type="EMBL" id="AKU79628.1"/>
    </source>
</evidence>
<dbReference type="PATRIC" id="fig|216946.3.peg.382"/>
<keyword evidence="3" id="KW-1185">Reference proteome</keyword>